<dbReference type="EC" id="1.6.5.3" evidence="10"/>
<reference evidence="10 11" key="1">
    <citation type="journal article" date="2007" name="Proc. Natl. Acad. Sci. U.S.A.">
        <title>The genome of Syntrophus aciditrophicus: life at the thermodynamic limit of microbial growth.</title>
        <authorList>
            <person name="McInerney M.J."/>
            <person name="Rohlin L."/>
            <person name="Mouttaki H."/>
            <person name="Kim U."/>
            <person name="Krupp R.S."/>
            <person name="Rios-Hernandez L."/>
            <person name="Sieber J."/>
            <person name="Struchtemeyer C.G."/>
            <person name="Bhattacharyya A."/>
            <person name="Campbell J.W."/>
            <person name="Gunsalus R.P."/>
        </authorList>
    </citation>
    <scope>NUCLEOTIDE SEQUENCE [LARGE SCALE GENOMIC DNA]</scope>
    <source>
        <strain evidence="10 11">SB</strain>
    </source>
</reference>
<dbReference type="Pfam" id="PF01257">
    <property type="entry name" value="2Fe-2S_thioredx"/>
    <property type="match status" value="1"/>
</dbReference>
<dbReference type="GO" id="GO:0016491">
    <property type="term" value="F:oxidoreductase activity"/>
    <property type="evidence" value="ECO:0007669"/>
    <property type="project" value="UniProtKB-KW"/>
</dbReference>
<dbReference type="Gene3D" id="3.10.20.600">
    <property type="match status" value="1"/>
</dbReference>
<dbReference type="Pfam" id="PF01512">
    <property type="entry name" value="Complex1_51K"/>
    <property type="match status" value="1"/>
</dbReference>
<sequence length="574" mass="62408">MITEQLKNDIHRLLGRYPEKQSALMPALMLAQKENANRLDQDDIRTVAELVDVPFGKAYGLATYYSMYNVEKPVGRYHLQVDTNIPATLMGAGEILDHLEKTLNIRAGETTPDGLFTLSEVECLASCGTCPVIQVNDVYYENMTREKVDSLLDSLRKGMMPESETIYSFGSVCNVLLKNRGVKDATALAVAKGNGAYQALAKAGTMKPEEILEEVKKANLRGRGGAGFPAGVKWGFIPKDTDKPVYLICNADEGEPGTYKDRQIMEYDPHLLIEGMAIAARAIGARQAFIYIRGEFAWIADILEKAIGEAKADGQLSELDIIVHRGAGAYVCGEETALIESIEGKRGQPRIRPPFPAVEGLYGCPTIVNNVETLASVPFIIEKGAEAFKQWGFENNYGFKLFGISGCVNKPGVYEYPLGVSFNELMEAAGGVKGKLKAAIVGGLSVAILKAEELQDLTMDYDSCAKHGTGLGSGGIMVISEDFSIPELALRTIKFYAHESCGKCVPCREGSYTLVKILHKLLSGQGEAADIEKILGICNTVRGLTLCPTGEAFAVPIQAMVEKFRSEFDALIKK</sequence>
<dbReference type="InterPro" id="IPR011538">
    <property type="entry name" value="Nuo51_FMN-bd"/>
</dbReference>
<feature type="domain" description="NADH-ubiquinone oxidoreductase 51kDa subunit iron-sulphur binding" evidence="9">
    <location>
        <begin position="486"/>
        <end position="531"/>
    </location>
</feature>
<dbReference type="Gene3D" id="1.10.10.1590">
    <property type="entry name" value="NADH-quinone oxidoreductase subunit E"/>
    <property type="match status" value="1"/>
</dbReference>
<dbReference type="InterPro" id="IPR036249">
    <property type="entry name" value="Thioredoxin-like_sf"/>
</dbReference>
<dbReference type="Gene3D" id="6.10.250.1450">
    <property type="match status" value="1"/>
</dbReference>
<protein>
    <submittedName>
        <fullName evidence="10">NADH-quinone oxidoreductase chain F</fullName>
        <ecNumber evidence="10">1.6.5.3</ecNumber>
    </submittedName>
</protein>
<evidence type="ECO:0000256" key="2">
    <source>
        <dbReference type="ARBA" id="ARBA00010643"/>
    </source>
</evidence>
<keyword evidence="7" id="KW-0411">Iron-sulfur</keyword>
<proteinExistence type="inferred from homology"/>
<dbReference type="InterPro" id="IPR037225">
    <property type="entry name" value="Nuo51_FMN-bd_sf"/>
</dbReference>
<comment type="similarity">
    <text evidence="1">Belongs to the complex I 51 kDa subunit family.</text>
</comment>
<keyword evidence="11" id="KW-1185">Reference proteome</keyword>
<dbReference type="HOGENOM" id="CLU_014881_3_1_7"/>
<evidence type="ECO:0000256" key="5">
    <source>
        <dbReference type="ARBA" id="ARBA00022723"/>
    </source>
</evidence>
<dbReference type="GO" id="GO:0010181">
    <property type="term" value="F:FMN binding"/>
    <property type="evidence" value="ECO:0007669"/>
    <property type="project" value="InterPro"/>
</dbReference>
<keyword evidence="3" id="KW-0004">4Fe-4S</keyword>
<organism evidence="10 11">
    <name type="scientific">Syntrophus aciditrophicus (strain SB)</name>
    <dbReference type="NCBI Taxonomy" id="56780"/>
    <lineage>
        <taxon>Bacteria</taxon>
        <taxon>Pseudomonadati</taxon>
        <taxon>Thermodesulfobacteriota</taxon>
        <taxon>Syntrophia</taxon>
        <taxon>Syntrophales</taxon>
        <taxon>Syntrophaceae</taxon>
        <taxon>Syntrophus</taxon>
    </lineage>
</organism>
<dbReference type="NCBIfam" id="TIGR01958">
    <property type="entry name" value="nuoE_fam"/>
    <property type="match status" value="1"/>
</dbReference>
<keyword evidence="6" id="KW-0408">Iron</keyword>
<dbReference type="NCBIfam" id="NF010120">
    <property type="entry name" value="PRK13596.1"/>
    <property type="match status" value="1"/>
</dbReference>
<dbReference type="eggNOG" id="COG1905">
    <property type="taxonomic scope" value="Bacteria"/>
</dbReference>
<evidence type="ECO:0000313" key="11">
    <source>
        <dbReference type="Proteomes" id="UP000001933"/>
    </source>
</evidence>
<dbReference type="Pfam" id="PF10531">
    <property type="entry name" value="SLBB"/>
    <property type="match status" value="1"/>
</dbReference>
<comment type="cofactor">
    <cofactor evidence="8">
        <name>[2Fe-2S] cluster</name>
        <dbReference type="ChEBI" id="CHEBI:190135"/>
    </cofactor>
</comment>
<dbReference type="AlphaFoldDB" id="Q2LQE7"/>
<dbReference type="SMART" id="SM00928">
    <property type="entry name" value="NADH_4Fe-4S"/>
    <property type="match status" value="1"/>
</dbReference>
<dbReference type="RefSeq" id="WP_011416057.1">
    <property type="nucleotide sequence ID" value="NC_007759.1"/>
</dbReference>
<evidence type="ECO:0000256" key="1">
    <source>
        <dbReference type="ARBA" id="ARBA00007523"/>
    </source>
</evidence>
<gene>
    <name evidence="10" type="ORF">SYN_00631</name>
</gene>
<evidence type="ECO:0000256" key="8">
    <source>
        <dbReference type="ARBA" id="ARBA00034078"/>
    </source>
</evidence>
<dbReference type="FunCoup" id="Q2LQE7">
    <property type="interactions" value="354"/>
</dbReference>
<keyword evidence="4" id="KW-0001">2Fe-2S</keyword>
<dbReference type="KEGG" id="sat:SYN_00631"/>
<dbReference type="PROSITE" id="PS00645">
    <property type="entry name" value="COMPLEX1_51K_2"/>
    <property type="match status" value="1"/>
</dbReference>
<dbReference type="GO" id="GO:0051539">
    <property type="term" value="F:4 iron, 4 sulfur cluster binding"/>
    <property type="evidence" value="ECO:0007669"/>
    <property type="project" value="UniProtKB-KW"/>
</dbReference>
<dbReference type="GO" id="GO:0046872">
    <property type="term" value="F:metal ion binding"/>
    <property type="evidence" value="ECO:0007669"/>
    <property type="project" value="UniProtKB-KW"/>
</dbReference>
<dbReference type="PANTHER" id="PTHR43578">
    <property type="entry name" value="NADH-QUINONE OXIDOREDUCTASE SUBUNIT F"/>
    <property type="match status" value="1"/>
</dbReference>
<dbReference type="CDD" id="cd03064">
    <property type="entry name" value="TRX_Fd_NuoE"/>
    <property type="match status" value="1"/>
</dbReference>
<dbReference type="PANTHER" id="PTHR43578:SF3">
    <property type="entry name" value="NADH-QUINONE OXIDOREDUCTASE SUBUNIT F"/>
    <property type="match status" value="1"/>
</dbReference>
<dbReference type="PROSITE" id="PS00644">
    <property type="entry name" value="COMPLEX1_51K_1"/>
    <property type="match status" value="1"/>
</dbReference>
<dbReference type="GO" id="GO:0008137">
    <property type="term" value="F:NADH dehydrogenase (ubiquinone) activity"/>
    <property type="evidence" value="ECO:0007669"/>
    <property type="project" value="InterPro"/>
</dbReference>
<dbReference type="FunFam" id="3.40.50.11540:FF:000001">
    <property type="entry name" value="NADH dehydrogenase [ubiquinone] flavoprotein 1, mitochondrial"/>
    <property type="match status" value="1"/>
</dbReference>
<dbReference type="Gene3D" id="3.40.50.11540">
    <property type="entry name" value="NADH-ubiquinone oxidoreductase 51kDa subunit"/>
    <property type="match status" value="1"/>
</dbReference>
<dbReference type="InterPro" id="IPR019554">
    <property type="entry name" value="Soluble_ligand-bd"/>
</dbReference>
<dbReference type="InterPro" id="IPR037207">
    <property type="entry name" value="Nuop51_4Fe4S-bd_sf"/>
</dbReference>
<dbReference type="InterPro" id="IPR041921">
    <property type="entry name" value="NuoE_N"/>
</dbReference>
<dbReference type="Pfam" id="PF10589">
    <property type="entry name" value="NADH_4Fe-4S"/>
    <property type="match status" value="1"/>
</dbReference>
<dbReference type="eggNOG" id="COG1894">
    <property type="taxonomic scope" value="Bacteria"/>
</dbReference>
<accession>Q2LQE7</accession>
<evidence type="ECO:0000256" key="4">
    <source>
        <dbReference type="ARBA" id="ARBA00022714"/>
    </source>
</evidence>
<comment type="similarity">
    <text evidence="2">Belongs to the complex I 24 kDa subunit family.</text>
</comment>
<name>Q2LQE7_SYNAS</name>
<dbReference type="InterPro" id="IPR042128">
    <property type="entry name" value="NuoE_dom"/>
</dbReference>
<dbReference type="Gene3D" id="3.40.30.10">
    <property type="entry name" value="Glutaredoxin"/>
    <property type="match status" value="1"/>
</dbReference>
<keyword evidence="10" id="KW-0560">Oxidoreductase</keyword>
<dbReference type="SUPFAM" id="SSF142984">
    <property type="entry name" value="Nqo1 middle domain-like"/>
    <property type="match status" value="1"/>
</dbReference>
<dbReference type="InParanoid" id="Q2LQE7"/>
<dbReference type="SUPFAM" id="SSF140490">
    <property type="entry name" value="Nqo1C-terminal domain-like"/>
    <property type="match status" value="1"/>
</dbReference>
<dbReference type="Gene3D" id="1.20.1440.230">
    <property type="entry name" value="NADH-ubiquinone oxidoreductase 51kDa subunit, iron-sulphur binding domain"/>
    <property type="match status" value="1"/>
</dbReference>
<dbReference type="InterPro" id="IPR001949">
    <property type="entry name" value="NADH-UbQ_OxRdtase_51kDa_CS"/>
</dbReference>
<evidence type="ECO:0000313" key="10">
    <source>
        <dbReference type="EMBL" id="ABC76022.1"/>
    </source>
</evidence>
<dbReference type="SUPFAM" id="SSF52833">
    <property type="entry name" value="Thioredoxin-like"/>
    <property type="match status" value="1"/>
</dbReference>
<evidence type="ECO:0000256" key="7">
    <source>
        <dbReference type="ARBA" id="ARBA00023014"/>
    </source>
</evidence>
<dbReference type="SUPFAM" id="SSF142019">
    <property type="entry name" value="Nqo1 FMN-binding domain-like"/>
    <property type="match status" value="1"/>
</dbReference>
<dbReference type="EMBL" id="CP000252">
    <property type="protein sequence ID" value="ABC76022.1"/>
    <property type="molecule type" value="Genomic_DNA"/>
</dbReference>
<evidence type="ECO:0000259" key="9">
    <source>
        <dbReference type="SMART" id="SM00928"/>
    </source>
</evidence>
<evidence type="ECO:0000256" key="6">
    <source>
        <dbReference type="ARBA" id="ARBA00023004"/>
    </source>
</evidence>
<dbReference type="InterPro" id="IPR002023">
    <property type="entry name" value="NuoE-like"/>
</dbReference>
<keyword evidence="5" id="KW-0479">Metal-binding</keyword>
<dbReference type="GO" id="GO:0051537">
    <property type="term" value="F:2 iron, 2 sulfur cluster binding"/>
    <property type="evidence" value="ECO:0007669"/>
    <property type="project" value="UniProtKB-KW"/>
</dbReference>
<dbReference type="Proteomes" id="UP000001933">
    <property type="component" value="Chromosome"/>
</dbReference>
<dbReference type="FunFam" id="1.20.1440.230:FF:000001">
    <property type="entry name" value="Mitochondrial NADH dehydrogenase flavoprotein 1"/>
    <property type="match status" value="1"/>
</dbReference>
<dbReference type="STRING" id="56780.SYN_00631"/>
<dbReference type="OrthoDB" id="9805533at2"/>
<evidence type="ECO:0000256" key="3">
    <source>
        <dbReference type="ARBA" id="ARBA00022485"/>
    </source>
</evidence>
<dbReference type="InterPro" id="IPR019575">
    <property type="entry name" value="Nuop51_4Fe4S-bd"/>
</dbReference>